<keyword evidence="1" id="KW-0472">Membrane</keyword>
<keyword evidence="3" id="KW-1185">Reference proteome</keyword>
<evidence type="ECO:0000256" key="1">
    <source>
        <dbReference type="SAM" id="Phobius"/>
    </source>
</evidence>
<accession>A0AAW1CJI8</accession>
<dbReference type="EMBL" id="JAPXFL010000013">
    <property type="protein sequence ID" value="KAK9497843.1"/>
    <property type="molecule type" value="Genomic_DNA"/>
</dbReference>
<feature type="transmembrane region" description="Helical" evidence="1">
    <location>
        <begin position="71"/>
        <end position="88"/>
    </location>
</feature>
<feature type="transmembrane region" description="Helical" evidence="1">
    <location>
        <begin position="124"/>
        <end position="144"/>
    </location>
</feature>
<feature type="transmembrane region" description="Helical" evidence="1">
    <location>
        <begin position="100"/>
        <end position="118"/>
    </location>
</feature>
<comment type="caution">
    <text evidence="2">The sequence shown here is derived from an EMBL/GenBank/DDBJ whole genome shotgun (WGS) entry which is preliminary data.</text>
</comment>
<sequence length="229" mass="26438">MALLIRLGNCMMKCAADVAHIVGEIAREFHVNVHSVSIHSKLTLTHLCAYYTIDIIKTYLPGMVLFKMENPGIFSIMSGTAFYILFRIMKPVRGVWKNRFKWFCMIVFPSLMFLHRESNPYEELAAPLTLILLLLHLTAVFTPFTNDYRKDIGPQVTLSAIGYWLSLLCQDQPTSTALIMFLAGLYIDELQFLYFTNARFRKTWFCFQIFPLYINSLLMLAVLQRASHS</sequence>
<name>A0AAW1CJI8_9HEMI</name>
<reference evidence="2 3" key="1">
    <citation type="submission" date="2022-12" db="EMBL/GenBank/DDBJ databases">
        <title>Chromosome-level genome assembly of true bugs.</title>
        <authorList>
            <person name="Ma L."/>
            <person name="Li H."/>
        </authorList>
    </citation>
    <scope>NUCLEOTIDE SEQUENCE [LARGE SCALE GENOMIC DNA]</scope>
    <source>
        <strain evidence="2">Lab_2022b</strain>
    </source>
</reference>
<organism evidence="2 3">
    <name type="scientific">Rhynocoris fuscipes</name>
    <dbReference type="NCBI Taxonomy" id="488301"/>
    <lineage>
        <taxon>Eukaryota</taxon>
        <taxon>Metazoa</taxon>
        <taxon>Ecdysozoa</taxon>
        <taxon>Arthropoda</taxon>
        <taxon>Hexapoda</taxon>
        <taxon>Insecta</taxon>
        <taxon>Pterygota</taxon>
        <taxon>Neoptera</taxon>
        <taxon>Paraneoptera</taxon>
        <taxon>Hemiptera</taxon>
        <taxon>Heteroptera</taxon>
        <taxon>Panheteroptera</taxon>
        <taxon>Cimicomorpha</taxon>
        <taxon>Reduviidae</taxon>
        <taxon>Harpactorinae</taxon>
        <taxon>Harpactorini</taxon>
        <taxon>Rhynocoris</taxon>
    </lineage>
</organism>
<dbReference type="AlphaFoldDB" id="A0AAW1CJI8"/>
<evidence type="ECO:0000313" key="2">
    <source>
        <dbReference type="EMBL" id="KAK9497843.1"/>
    </source>
</evidence>
<gene>
    <name evidence="2" type="ORF">O3M35_003758</name>
</gene>
<protein>
    <submittedName>
        <fullName evidence="2">Uncharacterized protein</fullName>
    </submittedName>
</protein>
<keyword evidence="1" id="KW-1133">Transmembrane helix</keyword>
<feature type="transmembrane region" description="Helical" evidence="1">
    <location>
        <begin position="204"/>
        <end position="223"/>
    </location>
</feature>
<evidence type="ECO:0000313" key="3">
    <source>
        <dbReference type="Proteomes" id="UP001461498"/>
    </source>
</evidence>
<proteinExistence type="predicted"/>
<dbReference type="Proteomes" id="UP001461498">
    <property type="component" value="Unassembled WGS sequence"/>
</dbReference>
<keyword evidence="1" id="KW-0812">Transmembrane</keyword>